<dbReference type="AlphaFoldDB" id="A0A9W8L580"/>
<dbReference type="EMBL" id="JANBTX010000010">
    <property type="protein sequence ID" value="KAJ2690565.1"/>
    <property type="molecule type" value="Genomic_DNA"/>
</dbReference>
<dbReference type="OrthoDB" id="5532811at2759"/>
<organism evidence="1 2">
    <name type="scientific">Coemansia spiralis</name>
    <dbReference type="NCBI Taxonomy" id="417178"/>
    <lineage>
        <taxon>Eukaryota</taxon>
        <taxon>Fungi</taxon>
        <taxon>Fungi incertae sedis</taxon>
        <taxon>Zoopagomycota</taxon>
        <taxon>Kickxellomycotina</taxon>
        <taxon>Kickxellomycetes</taxon>
        <taxon>Kickxellales</taxon>
        <taxon>Kickxellaceae</taxon>
        <taxon>Coemansia</taxon>
    </lineage>
</organism>
<keyword evidence="2" id="KW-1185">Reference proteome</keyword>
<name>A0A9W8L580_9FUNG</name>
<comment type="caution">
    <text evidence="1">The sequence shown here is derived from an EMBL/GenBank/DDBJ whole genome shotgun (WGS) entry which is preliminary data.</text>
</comment>
<evidence type="ECO:0000313" key="2">
    <source>
        <dbReference type="Proteomes" id="UP001151516"/>
    </source>
</evidence>
<sequence>MLPAGVVPFPKLRVLSLHTLYPFANDVLFRGNAATLEYLEFKVDPHIVDIINRSQELDGKHSVLRHVIVHRCYNSEEQFNTSEVDKHRFIGILARVAKRLVVSAPMFTGIPAEAVQHGYSFMNIQAYDTGFYTLSLFTTLSLFKALPSLVNLKGGIGGLGEELEHMASAELPDYVATEYGPLKTKMKVWAIGACSSQGKTNVVDYILLLALVCPELYRIEGLSGALSGNPDAIAKALSGDVYGKYESHLNWLLRCAHD</sequence>
<dbReference type="Proteomes" id="UP001151516">
    <property type="component" value="Unassembled WGS sequence"/>
</dbReference>
<proteinExistence type="predicted"/>
<reference evidence="1" key="1">
    <citation type="submission" date="2022-07" db="EMBL/GenBank/DDBJ databases">
        <title>Phylogenomic reconstructions and comparative analyses of Kickxellomycotina fungi.</title>
        <authorList>
            <person name="Reynolds N.K."/>
            <person name="Stajich J.E."/>
            <person name="Barry K."/>
            <person name="Grigoriev I.V."/>
            <person name="Crous P."/>
            <person name="Smith M.E."/>
        </authorList>
    </citation>
    <scope>NUCLEOTIDE SEQUENCE</scope>
    <source>
        <strain evidence="1">CBS 109367</strain>
    </source>
</reference>
<evidence type="ECO:0000313" key="1">
    <source>
        <dbReference type="EMBL" id="KAJ2690565.1"/>
    </source>
</evidence>
<accession>A0A9W8L580</accession>
<protein>
    <submittedName>
        <fullName evidence="1">Uncharacterized protein</fullName>
    </submittedName>
</protein>
<gene>
    <name evidence="1" type="ORF">IWW39_000659</name>
</gene>